<sequence length="83" mass="9889">MALRHLSRPRDIVKRSTKKYLDELLYHRLFKDGGSEVSVRQHLNQFLKGTKHVFKWEVGDTIKKLRSRGLYYPALKVSHFLYS</sequence>
<organism evidence="1 2">
    <name type="scientific">Brassica cretica</name>
    <name type="common">Mustard</name>
    <dbReference type="NCBI Taxonomy" id="69181"/>
    <lineage>
        <taxon>Eukaryota</taxon>
        <taxon>Viridiplantae</taxon>
        <taxon>Streptophyta</taxon>
        <taxon>Embryophyta</taxon>
        <taxon>Tracheophyta</taxon>
        <taxon>Spermatophyta</taxon>
        <taxon>Magnoliopsida</taxon>
        <taxon>eudicotyledons</taxon>
        <taxon>Gunneridae</taxon>
        <taxon>Pentapetalae</taxon>
        <taxon>rosids</taxon>
        <taxon>malvids</taxon>
        <taxon>Brassicales</taxon>
        <taxon>Brassicaceae</taxon>
        <taxon>Brassiceae</taxon>
        <taxon>Brassica</taxon>
    </lineage>
</organism>
<gene>
    <name evidence="1" type="ORF">F2Q69_00041172</name>
</gene>
<dbReference type="Proteomes" id="UP000712600">
    <property type="component" value="Unassembled WGS sequence"/>
</dbReference>
<dbReference type="AlphaFoldDB" id="A0A8S9NQW8"/>
<reference evidence="1" key="1">
    <citation type="submission" date="2019-12" db="EMBL/GenBank/DDBJ databases">
        <title>Genome sequencing and annotation of Brassica cretica.</title>
        <authorList>
            <person name="Studholme D.J."/>
            <person name="Sarris P."/>
        </authorList>
    </citation>
    <scope>NUCLEOTIDE SEQUENCE</scope>
    <source>
        <strain evidence="1">PFS-109/04</strain>
        <tissue evidence="1">Leaf</tissue>
    </source>
</reference>
<name>A0A8S9NQW8_BRACR</name>
<proteinExistence type="predicted"/>
<protein>
    <submittedName>
        <fullName evidence="1">Uncharacterized protein</fullName>
    </submittedName>
</protein>
<dbReference type="EMBL" id="QGKX02001621">
    <property type="protein sequence ID" value="KAF3505016.1"/>
    <property type="molecule type" value="Genomic_DNA"/>
</dbReference>
<evidence type="ECO:0000313" key="1">
    <source>
        <dbReference type="EMBL" id="KAF3505016.1"/>
    </source>
</evidence>
<comment type="caution">
    <text evidence="1">The sequence shown here is derived from an EMBL/GenBank/DDBJ whole genome shotgun (WGS) entry which is preliminary data.</text>
</comment>
<evidence type="ECO:0000313" key="2">
    <source>
        <dbReference type="Proteomes" id="UP000712600"/>
    </source>
</evidence>
<accession>A0A8S9NQW8</accession>